<dbReference type="EMBL" id="JAAWWB010000023">
    <property type="protein sequence ID" value="KAG6753629.1"/>
    <property type="molecule type" value="Genomic_DNA"/>
</dbReference>
<protein>
    <submittedName>
        <fullName evidence="1">Uncharacterized protein</fullName>
    </submittedName>
</protein>
<evidence type="ECO:0000313" key="1">
    <source>
        <dbReference type="EMBL" id="KAG6753629.1"/>
    </source>
</evidence>
<proteinExistence type="predicted"/>
<organism evidence="1 2">
    <name type="scientific">Populus tomentosa</name>
    <name type="common">Chinese white poplar</name>
    <dbReference type="NCBI Taxonomy" id="118781"/>
    <lineage>
        <taxon>Eukaryota</taxon>
        <taxon>Viridiplantae</taxon>
        <taxon>Streptophyta</taxon>
        <taxon>Embryophyta</taxon>
        <taxon>Tracheophyta</taxon>
        <taxon>Spermatophyta</taxon>
        <taxon>Magnoliopsida</taxon>
        <taxon>eudicotyledons</taxon>
        <taxon>Gunneridae</taxon>
        <taxon>Pentapetalae</taxon>
        <taxon>rosids</taxon>
        <taxon>fabids</taxon>
        <taxon>Malpighiales</taxon>
        <taxon>Salicaceae</taxon>
        <taxon>Saliceae</taxon>
        <taxon>Populus</taxon>
    </lineage>
</organism>
<name>A0A8X7YM66_POPTO</name>
<comment type="caution">
    <text evidence="1">The sequence shown here is derived from an EMBL/GenBank/DDBJ whole genome shotgun (WGS) entry which is preliminary data.</text>
</comment>
<keyword evidence="2" id="KW-1185">Reference proteome</keyword>
<accession>A0A8X7YM66</accession>
<reference evidence="1" key="1">
    <citation type="journal article" date="2020" name="bioRxiv">
        <title>Hybrid origin of Populus tomentosa Carr. identified through genome sequencing and phylogenomic analysis.</title>
        <authorList>
            <person name="An X."/>
            <person name="Gao K."/>
            <person name="Chen Z."/>
            <person name="Li J."/>
            <person name="Yang X."/>
            <person name="Yang X."/>
            <person name="Zhou J."/>
            <person name="Guo T."/>
            <person name="Zhao T."/>
            <person name="Huang S."/>
            <person name="Miao D."/>
            <person name="Khan W.U."/>
            <person name="Rao P."/>
            <person name="Ye M."/>
            <person name="Lei B."/>
            <person name="Liao W."/>
            <person name="Wang J."/>
            <person name="Ji L."/>
            <person name="Li Y."/>
            <person name="Guo B."/>
            <person name="Mustafa N.S."/>
            <person name="Li S."/>
            <person name="Yun Q."/>
            <person name="Keller S.R."/>
            <person name="Mao J."/>
            <person name="Zhang R."/>
            <person name="Strauss S.H."/>
        </authorList>
    </citation>
    <scope>NUCLEOTIDE SEQUENCE</scope>
    <source>
        <strain evidence="1">GM15</strain>
        <tissue evidence="1">Leaf</tissue>
    </source>
</reference>
<gene>
    <name evidence="1" type="ORF">POTOM_041615</name>
</gene>
<evidence type="ECO:0000313" key="2">
    <source>
        <dbReference type="Proteomes" id="UP000886885"/>
    </source>
</evidence>
<dbReference type="Proteomes" id="UP000886885">
    <property type="component" value="Chromosome 12A"/>
</dbReference>
<dbReference type="AlphaFoldDB" id="A0A8X7YM66"/>
<sequence>METTIFCRICELGNVMGDDTTALHDSDKACFVLKDAGFVCFELLKVSYCFGTFCSVHMNLLRHFDVRSNDELQSKGPKYQRCSSVTEAIKGQGAADKGLTLIPKRSNLELIMWILDAGHCYPLDLKFVEHMVPLDFFFISSILRGISGKLSYQTRANCWRDSRNKMVLLHSPTSLVEAFLTCYILKDTFGSV</sequence>